<name>A0A813G835_POLGL</name>
<dbReference type="Gene3D" id="3.10.450.40">
    <property type="match status" value="1"/>
</dbReference>
<keyword evidence="1" id="KW-0694">RNA-binding</keyword>
<dbReference type="Pfam" id="PF11523">
    <property type="entry name" value="DUF3223"/>
    <property type="match status" value="1"/>
</dbReference>
<keyword evidence="3" id="KW-1185">Reference proteome</keyword>
<comment type="caution">
    <text evidence="2">The sequence shown here is derived from an EMBL/GenBank/DDBJ whole genome shotgun (WGS) entry which is preliminary data.</text>
</comment>
<evidence type="ECO:0000313" key="2">
    <source>
        <dbReference type="EMBL" id="CAE8621002.1"/>
    </source>
</evidence>
<dbReference type="OrthoDB" id="415230at2759"/>
<proteinExistence type="predicted"/>
<sequence length="809" mass="89321">MGKKEGPTDFAHRRISRVLAPQVSEDVERAVRTAVGHGSPLRFSPVAKRTLCNVCEIYAARGFLGPSENELQTLTEGGSWDLTWVDMQHGKWISASFIIHTSTGPWRVVMQQHNCHIVGAFPVLDAGNAPTSAQGSPAPESLSVKCWTATQLEEEKHRLLGLGVSLRAMQKELGYFLYCCCPTSKQSRVRKFCEELQQQCKEDHPSLHDGLWWEHGESWSAWANRISVLVEDACNIEDCILPVRAVHFAHAAISATFRHGAAAGSDLESLVEDLRLGRVNPLVDKDLVLEAVRYNGKVHSLNNRRLWALQQHQLLALTGDVEVQIRVKVLPWSNEGTVGRFLKAYDTKTHGDAVRCRTKLPGGPTDGVVATTLGRAVLATRESAIAEAKRESSMFEQQHQQSTCLVWDAHNNRNPSADDKKQLCATDLQLGDESFADWREAKVRVQSILRQRSGGKPVPEAELRLLLDVFRFHPKAGQKRVGDVVSVTVGSSEKFAGTPAFWLWRHDGSGEDISMNKCYARMDAAAKVTAKPEAKAAKREVVAGGKRFHGHLGAWQVEKGNKSYGYIHLEGSDEEVYQICVKGQAGEVFAAQGLIFEALRKDAAIAGHLDPGVSITMHVQSKCAMAERIKTDILQLKKTGSDVTLLVKRGESLHCRLDGSMECVISTEASILELIQHAQGACSDSAVHDGDDGKLKSEELQLQIAVPDDMVSHFRAEQGAAIKEIQSKTGCFLRLARPPLYIEGGIQLTYSQKLYLAWDDVAPDSQKRAEINPCQAFMGVPFKPGTLFSFRVFRWLGNGKFGCEDAQIR</sequence>
<dbReference type="Proteomes" id="UP000654075">
    <property type="component" value="Unassembled WGS sequence"/>
</dbReference>
<protein>
    <submittedName>
        <fullName evidence="2">Uncharacterized protein</fullName>
    </submittedName>
</protein>
<dbReference type="PROSITE" id="PS50084">
    <property type="entry name" value="KH_TYPE_1"/>
    <property type="match status" value="1"/>
</dbReference>
<evidence type="ECO:0000313" key="3">
    <source>
        <dbReference type="Proteomes" id="UP000654075"/>
    </source>
</evidence>
<dbReference type="EMBL" id="CAJNNV010027626">
    <property type="protein sequence ID" value="CAE8621002.1"/>
    <property type="molecule type" value="Genomic_DNA"/>
</dbReference>
<dbReference type="GO" id="GO:0003723">
    <property type="term" value="F:RNA binding"/>
    <property type="evidence" value="ECO:0007669"/>
    <property type="project" value="UniProtKB-UniRule"/>
</dbReference>
<accession>A0A813G835</accession>
<dbReference type="AlphaFoldDB" id="A0A813G835"/>
<gene>
    <name evidence="2" type="ORF">PGLA1383_LOCUS38526</name>
</gene>
<reference evidence="2" key="1">
    <citation type="submission" date="2021-02" db="EMBL/GenBank/DDBJ databases">
        <authorList>
            <person name="Dougan E. K."/>
            <person name="Rhodes N."/>
            <person name="Thang M."/>
            <person name="Chan C."/>
        </authorList>
    </citation>
    <scope>NUCLEOTIDE SEQUENCE</scope>
</reference>
<organism evidence="2 3">
    <name type="scientific">Polarella glacialis</name>
    <name type="common">Dinoflagellate</name>
    <dbReference type="NCBI Taxonomy" id="89957"/>
    <lineage>
        <taxon>Eukaryota</taxon>
        <taxon>Sar</taxon>
        <taxon>Alveolata</taxon>
        <taxon>Dinophyceae</taxon>
        <taxon>Suessiales</taxon>
        <taxon>Suessiaceae</taxon>
        <taxon>Polarella</taxon>
    </lineage>
</organism>
<evidence type="ECO:0000256" key="1">
    <source>
        <dbReference type="PROSITE-ProRule" id="PRU00117"/>
    </source>
</evidence>